<gene>
    <name evidence="2" type="ORF">HJG63_011190</name>
</gene>
<dbReference type="Proteomes" id="UP000593571">
    <property type="component" value="Unassembled WGS sequence"/>
</dbReference>
<feature type="compositionally biased region" description="Basic and acidic residues" evidence="1">
    <location>
        <begin position="109"/>
        <end position="135"/>
    </location>
</feature>
<dbReference type="AlphaFoldDB" id="A0A7J8H0B9"/>
<comment type="caution">
    <text evidence="2">The sequence shown here is derived from an EMBL/GenBank/DDBJ whole genome shotgun (WGS) entry which is preliminary data.</text>
</comment>
<keyword evidence="3" id="KW-1185">Reference proteome</keyword>
<reference evidence="2 3" key="1">
    <citation type="journal article" date="2020" name="Nature">
        <title>Six reference-quality genomes reveal evolution of bat adaptations.</title>
        <authorList>
            <person name="Jebb D."/>
            <person name="Huang Z."/>
            <person name="Pippel M."/>
            <person name="Hughes G.M."/>
            <person name="Lavrichenko K."/>
            <person name="Devanna P."/>
            <person name="Winkler S."/>
            <person name="Jermiin L.S."/>
            <person name="Skirmuntt E.C."/>
            <person name="Katzourakis A."/>
            <person name="Burkitt-Gray L."/>
            <person name="Ray D.A."/>
            <person name="Sullivan K.A.M."/>
            <person name="Roscito J.G."/>
            <person name="Kirilenko B.M."/>
            <person name="Davalos L.M."/>
            <person name="Corthals A.P."/>
            <person name="Power M.L."/>
            <person name="Jones G."/>
            <person name="Ransome R.D."/>
            <person name="Dechmann D.K.N."/>
            <person name="Locatelli A.G."/>
            <person name="Puechmaille S.J."/>
            <person name="Fedrigo O."/>
            <person name="Jarvis E.D."/>
            <person name="Hiller M."/>
            <person name="Vernes S.C."/>
            <person name="Myers E.W."/>
            <person name="Teeling E.C."/>
        </authorList>
    </citation>
    <scope>NUCLEOTIDE SEQUENCE [LARGE SCALE GENOMIC DNA]</scope>
    <source>
        <strain evidence="2">MRouAeg1</strain>
        <tissue evidence="2">Muscle</tissue>
    </source>
</reference>
<sequence length="149" mass="17161">MFVTRMYRLLWLPPPPPWHSLYSSSHPQKIGLSIRHPSSPASLRGVEFYRRWLPIGKLKCVCKDVRASMKAREAVWLARGPQTMSAFSSSRPLVTLTERWQPCELGSPQRREAGRGCGEDRNRQEERSEQQRSNDRAMTIINSILRTAV</sequence>
<organism evidence="2 3">
    <name type="scientific">Rousettus aegyptiacus</name>
    <name type="common">Egyptian fruit bat</name>
    <name type="synonym">Pteropus aegyptiacus</name>
    <dbReference type="NCBI Taxonomy" id="9407"/>
    <lineage>
        <taxon>Eukaryota</taxon>
        <taxon>Metazoa</taxon>
        <taxon>Chordata</taxon>
        <taxon>Craniata</taxon>
        <taxon>Vertebrata</taxon>
        <taxon>Euteleostomi</taxon>
        <taxon>Mammalia</taxon>
        <taxon>Eutheria</taxon>
        <taxon>Laurasiatheria</taxon>
        <taxon>Chiroptera</taxon>
        <taxon>Yinpterochiroptera</taxon>
        <taxon>Pteropodoidea</taxon>
        <taxon>Pteropodidae</taxon>
        <taxon>Rousettinae</taxon>
        <taxon>Rousettus</taxon>
    </lineage>
</organism>
<protein>
    <submittedName>
        <fullName evidence="2">Uncharacterized protein</fullName>
    </submittedName>
</protein>
<evidence type="ECO:0000256" key="1">
    <source>
        <dbReference type="SAM" id="MobiDB-lite"/>
    </source>
</evidence>
<feature type="region of interest" description="Disordered" evidence="1">
    <location>
        <begin position="105"/>
        <end position="135"/>
    </location>
</feature>
<name>A0A7J8H0B9_ROUAE</name>
<accession>A0A7J8H0B9</accession>
<evidence type="ECO:0000313" key="2">
    <source>
        <dbReference type="EMBL" id="KAF6465774.1"/>
    </source>
</evidence>
<dbReference type="EMBL" id="JACASE010000005">
    <property type="protein sequence ID" value="KAF6465774.1"/>
    <property type="molecule type" value="Genomic_DNA"/>
</dbReference>
<evidence type="ECO:0000313" key="3">
    <source>
        <dbReference type="Proteomes" id="UP000593571"/>
    </source>
</evidence>
<proteinExistence type="predicted"/>